<dbReference type="Proteomes" id="UP000518266">
    <property type="component" value="Unassembled WGS sequence"/>
</dbReference>
<keyword evidence="2" id="KW-1185">Reference proteome</keyword>
<evidence type="ECO:0000313" key="2">
    <source>
        <dbReference type="Proteomes" id="UP000518266"/>
    </source>
</evidence>
<evidence type="ECO:0000313" key="1">
    <source>
        <dbReference type="EMBL" id="KAF3841652.1"/>
    </source>
</evidence>
<dbReference type="OrthoDB" id="8987514at2759"/>
<gene>
    <name evidence="1" type="ORF">F7725_023603</name>
</gene>
<protein>
    <submittedName>
        <fullName evidence="1">Uncharacterized protein</fullName>
    </submittedName>
</protein>
<organism evidence="1 2">
    <name type="scientific">Dissostichus mawsoni</name>
    <name type="common">Antarctic cod</name>
    <dbReference type="NCBI Taxonomy" id="36200"/>
    <lineage>
        <taxon>Eukaryota</taxon>
        <taxon>Metazoa</taxon>
        <taxon>Chordata</taxon>
        <taxon>Craniata</taxon>
        <taxon>Vertebrata</taxon>
        <taxon>Euteleostomi</taxon>
        <taxon>Actinopterygii</taxon>
        <taxon>Neopterygii</taxon>
        <taxon>Teleostei</taxon>
        <taxon>Neoteleostei</taxon>
        <taxon>Acanthomorphata</taxon>
        <taxon>Eupercaria</taxon>
        <taxon>Perciformes</taxon>
        <taxon>Notothenioidei</taxon>
        <taxon>Nototheniidae</taxon>
        <taxon>Dissostichus</taxon>
    </lineage>
</organism>
<proteinExistence type="predicted"/>
<name>A0A7J5XX24_DISMA</name>
<dbReference type="EMBL" id="JAAKFY010000019">
    <property type="protein sequence ID" value="KAF3841652.1"/>
    <property type="molecule type" value="Genomic_DNA"/>
</dbReference>
<reference evidence="1 2" key="1">
    <citation type="submission" date="2020-03" db="EMBL/GenBank/DDBJ databases">
        <title>Dissostichus mawsoni Genome sequencing and assembly.</title>
        <authorList>
            <person name="Park H."/>
        </authorList>
    </citation>
    <scope>NUCLEOTIDE SEQUENCE [LARGE SCALE GENOMIC DNA]</scope>
    <source>
        <strain evidence="1">DM0001</strain>
        <tissue evidence="1">Muscle</tissue>
    </source>
</reference>
<accession>A0A7J5XX24</accession>
<sequence>MEMKEGVRCWRLRGRTRADSPRSYGDGEPYEVMFQSKAWTQKKETLKKAHIICGILRQATISSSPVIVKIPTTKLMLRFPSRAISIPVAALLFCSLLDLKEAQMPVPRTSRKMAFVEEHRSQVGEQQDGSNGRQHGDGSNWRVLDINTVLKSASWEVMFLYMLEVKTEAAESRRESSDDIAAAATAPIPMMEMKEGVRCWRLRGRTRADSPRSYGDGEPYEVMFQSKAWTQKKETLKKAHIICVILRQAYCNVAYISSSPVIVKIPTTKLMLRFPSRAISIPVAALLFCSLLDLKEAQMPVPRTSR</sequence>
<comment type="caution">
    <text evidence="1">The sequence shown here is derived from an EMBL/GenBank/DDBJ whole genome shotgun (WGS) entry which is preliminary data.</text>
</comment>
<dbReference type="AlphaFoldDB" id="A0A7J5XX24"/>